<evidence type="ECO:0000313" key="2">
    <source>
        <dbReference type="Proteomes" id="UP001157502"/>
    </source>
</evidence>
<keyword evidence="2" id="KW-1185">Reference proteome</keyword>
<dbReference type="Proteomes" id="UP001157502">
    <property type="component" value="Chromosome 13"/>
</dbReference>
<name>A0ACC2GHT4_DALPE</name>
<comment type="caution">
    <text evidence="1">The sequence shown here is derived from an EMBL/GenBank/DDBJ whole genome shotgun (WGS) entry which is preliminary data.</text>
</comment>
<gene>
    <name evidence="1" type="ORF">DPEC_G00165820</name>
</gene>
<sequence>MKWSVVCLVAVAMLGCLSDAQPIYTRQQPKSRTPVKILPKDPTQSKQQFETPLDWTFPADPVPEPRVYGKSEKRAPVAATSVQIFCNENMIHVEAKQDLLGIGELIQVDDLVLGDCAHTGFDNVNHVIIFQAELQACGSHLTMTDDSLIYGYMLYYKPQSQSMSTVVRTNEVMVSVECHYQRKHNVSSMALIPAWTPFSAAKYAQEFLYFSLRLMTADWHYERDSNEYSLGDMINVEASVMQYFHVPLRVFVDSCVASVLPDPNANPNYVFIDNHGCMIDAKVTGSHSQFMARSEDNKIHFQLEAFRFNGQRAGNPNPIYHKPNNPITTNKKVPVVNPRARGIKQPHDKNPANPPYPHPSNPNKPHDATANTSPAWLQDQIYITCHLKATRVSSPIDTEYKACSFVNTWSEAGGTDGVCSCCDSTCGARTARDVTKPKTPASIWEGDVQLGPLIIGEKVV</sequence>
<dbReference type="EMBL" id="CM055740">
    <property type="protein sequence ID" value="KAJ8003096.1"/>
    <property type="molecule type" value="Genomic_DNA"/>
</dbReference>
<accession>A0ACC2GHT4</accession>
<organism evidence="1 2">
    <name type="scientific">Dallia pectoralis</name>
    <name type="common">Alaska blackfish</name>
    <dbReference type="NCBI Taxonomy" id="75939"/>
    <lineage>
        <taxon>Eukaryota</taxon>
        <taxon>Metazoa</taxon>
        <taxon>Chordata</taxon>
        <taxon>Craniata</taxon>
        <taxon>Vertebrata</taxon>
        <taxon>Euteleostomi</taxon>
        <taxon>Actinopterygii</taxon>
        <taxon>Neopterygii</taxon>
        <taxon>Teleostei</taxon>
        <taxon>Protacanthopterygii</taxon>
        <taxon>Esociformes</taxon>
        <taxon>Umbridae</taxon>
        <taxon>Dallia</taxon>
    </lineage>
</organism>
<evidence type="ECO:0000313" key="1">
    <source>
        <dbReference type="EMBL" id="KAJ8003096.1"/>
    </source>
</evidence>
<protein>
    <submittedName>
        <fullName evidence="1">Uncharacterized protein</fullName>
    </submittedName>
</protein>
<proteinExistence type="predicted"/>
<reference evidence="1" key="1">
    <citation type="submission" date="2021-05" db="EMBL/GenBank/DDBJ databases">
        <authorList>
            <person name="Pan Q."/>
            <person name="Jouanno E."/>
            <person name="Zahm M."/>
            <person name="Klopp C."/>
            <person name="Cabau C."/>
            <person name="Louis A."/>
            <person name="Berthelot C."/>
            <person name="Parey E."/>
            <person name="Roest Crollius H."/>
            <person name="Montfort J."/>
            <person name="Robinson-Rechavi M."/>
            <person name="Bouchez O."/>
            <person name="Lampietro C."/>
            <person name="Lopez Roques C."/>
            <person name="Donnadieu C."/>
            <person name="Postlethwait J."/>
            <person name="Bobe J."/>
            <person name="Dillon D."/>
            <person name="Chandos A."/>
            <person name="von Hippel F."/>
            <person name="Guiguen Y."/>
        </authorList>
    </citation>
    <scope>NUCLEOTIDE SEQUENCE</scope>
    <source>
        <strain evidence="1">YG-Jan2019</strain>
    </source>
</reference>